<feature type="compositionally biased region" description="Basic residues" evidence="1">
    <location>
        <begin position="136"/>
        <end position="145"/>
    </location>
</feature>
<name>A0A068UFQ7_COFCA</name>
<accession>A0A068UFQ7</accession>
<dbReference type="EMBL" id="HG739110">
    <property type="protein sequence ID" value="CDP07395.1"/>
    <property type="molecule type" value="Genomic_DNA"/>
</dbReference>
<dbReference type="Gramene" id="CDP07395">
    <property type="protein sequence ID" value="CDP07395"/>
    <property type="gene ID" value="GSCOC_T00024648001"/>
</dbReference>
<feature type="compositionally biased region" description="Low complexity" evidence="1">
    <location>
        <begin position="85"/>
        <end position="100"/>
    </location>
</feature>
<keyword evidence="3" id="KW-1185">Reference proteome</keyword>
<dbReference type="InParanoid" id="A0A068UFQ7"/>
<dbReference type="Proteomes" id="UP000295252">
    <property type="component" value="Chromosome II"/>
</dbReference>
<organism evidence="2 3">
    <name type="scientific">Coffea canephora</name>
    <name type="common">Robusta coffee</name>
    <dbReference type="NCBI Taxonomy" id="49390"/>
    <lineage>
        <taxon>Eukaryota</taxon>
        <taxon>Viridiplantae</taxon>
        <taxon>Streptophyta</taxon>
        <taxon>Embryophyta</taxon>
        <taxon>Tracheophyta</taxon>
        <taxon>Spermatophyta</taxon>
        <taxon>Magnoliopsida</taxon>
        <taxon>eudicotyledons</taxon>
        <taxon>Gunneridae</taxon>
        <taxon>Pentapetalae</taxon>
        <taxon>asterids</taxon>
        <taxon>lamiids</taxon>
        <taxon>Gentianales</taxon>
        <taxon>Rubiaceae</taxon>
        <taxon>Ixoroideae</taxon>
        <taxon>Gardenieae complex</taxon>
        <taxon>Bertiereae - Coffeeae clade</taxon>
        <taxon>Coffeeae</taxon>
        <taxon>Coffea</taxon>
    </lineage>
</organism>
<reference evidence="3" key="1">
    <citation type="journal article" date="2014" name="Science">
        <title>The coffee genome provides insight into the convergent evolution of caffeine biosynthesis.</title>
        <authorList>
            <person name="Denoeud F."/>
            <person name="Carretero-Paulet L."/>
            <person name="Dereeper A."/>
            <person name="Droc G."/>
            <person name="Guyot R."/>
            <person name="Pietrella M."/>
            <person name="Zheng C."/>
            <person name="Alberti A."/>
            <person name="Anthony F."/>
            <person name="Aprea G."/>
            <person name="Aury J.M."/>
            <person name="Bento P."/>
            <person name="Bernard M."/>
            <person name="Bocs S."/>
            <person name="Campa C."/>
            <person name="Cenci A."/>
            <person name="Combes M.C."/>
            <person name="Crouzillat D."/>
            <person name="Da Silva C."/>
            <person name="Daddiego L."/>
            <person name="De Bellis F."/>
            <person name="Dussert S."/>
            <person name="Garsmeur O."/>
            <person name="Gayraud T."/>
            <person name="Guignon V."/>
            <person name="Jahn K."/>
            <person name="Jamilloux V."/>
            <person name="Joet T."/>
            <person name="Labadie K."/>
            <person name="Lan T."/>
            <person name="Leclercq J."/>
            <person name="Lepelley M."/>
            <person name="Leroy T."/>
            <person name="Li L.T."/>
            <person name="Librado P."/>
            <person name="Lopez L."/>
            <person name="Munoz A."/>
            <person name="Noel B."/>
            <person name="Pallavicini A."/>
            <person name="Perrotta G."/>
            <person name="Poncet V."/>
            <person name="Pot D."/>
            <person name="Priyono X."/>
            <person name="Rigoreau M."/>
            <person name="Rouard M."/>
            <person name="Rozas J."/>
            <person name="Tranchant-Dubreuil C."/>
            <person name="VanBuren R."/>
            <person name="Zhang Q."/>
            <person name="Andrade A.C."/>
            <person name="Argout X."/>
            <person name="Bertrand B."/>
            <person name="de Kochko A."/>
            <person name="Graziosi G."/>
            <person name="Henry R.J."/>
            <person name="Jayarama X."/>
            <person name="Ming R."/>
            <person name="Nagai C."/>
            <person name="Rounsley S."/>
            <person name="Sankoff D."/>
            <person name="Giuliano G."/>
            <person name="Albert V.A."/>
            <person name="Wincker P."/>
            <person name="Lashermes P."/>
        </authorList>
    </citation>
    <scope>NUCLEOTIDE SEQUENCE [LARGE SCALE GENOMIC DNA]</scope>
    <source>
        <strain evidence="3">cv. DH200-94</strain>
    </source>
</reference>
<protein>
    <submittedName>
        <fullName evidence="2">Uncharacterized protein</fullName>
    </submittedName>
</protein>
<dbReference type="OMA" id="HIYRFKN"/>
<dbReference type="OrthoDB" id="1721092at2759"/>
<dbReference type="PANTHER" id="PTHR37614">
    <property type="entry name" value="OS02G0121400 PROTEIN"/>
    <property type="match status" value="1"/>
</dbReference>
<evidence type="ECO:0000313" key="2">
    <source>
        <dbReference type="EMBL" id="CDP07395.1"/>
    </source>
</evidence>
<dbReference type="AlphaFoldDB" id="A0A068UFQ7"/>
<sequence>MEDSIAEAEGIRSLFNEDEIEVCEILLNLGNLVVESELRLRTTTASPLKPPFLVRWGTQKRLICRRGGTRRGSSTTSLSPPPNNPATTLSKSSSPLQSLQNNTIGQPEVKVVGSTSPDTPLSFPANASSESDDKSSRRKKSKKRALLTEQLRKSMEGLAESREVLIKEIQNVKSYYNELLAYNKKLKAKKQQVLSTSTHPTREEPNLELGKSFNPGFNCVRSYHVLANPDQNQFNGEQMAAESIIRPALFHPYGNGQVQVRPSSFSPSTGLGEVNAVGPPDISNLRAAAAAAPEGTYGVASSQPLNYCRAFADDNRTKAAEARRNRKMINQQKTVLRLKLKGICTTVMMKPPLSRR</sequence>
<proteinExistence type="predicted"/>
<gene>
    <name evidence="2" type="ORF">GSCOC_T00024648001</name>
</gene>
<feature type="region of interest" description="Disordered" evidence="1">
    <location>
        <begin position="64"/>
        <end position="148"/>
    </location>
</feature>
<evidence type="ECO:0000256" key="1">
    <source>
        <dbReference type="SAM" id="MobiDB-lite"/>
    </source>
</evidence>
<dbReference type="PhylomeDB" id="A0A068UFQ7"/>
<evidence type="ECO:0000313" key="3">
    <source>
        <dbReference type="Proteomes" id="UP000295252"/>
    </source>
</evidence>
<dbReference type="PANTHER" id="PTHR37614:SF2">
    <property type="entry name" value="OS02G0121400 PROTEIN"/>
    <property type="match status" value="1"/>
</dbReference>